<evidence type="ECO:0000313" key="5">
    <source>
        <dbReference type="EMBL" id="MDV6271490.1"/>
    </source>
</evidence>
<protein>
    <submittedName>
        <fullName evidence="5">HepT-like ribonuclease domain-containing protein</fullName>
    </submittedName>
</protein>
<comment type="similarity">
    <text evidence="4">Belongs to the HepT RNase toxin family.</text>
</comment>
<keyword evidence="3" id="KW-0378">Hydrolase</keyword>
<comment type="caution">
    <text evidence="5">The sequence shown here is derived from an EMBL/GenBank/DDBJ whole genome shotgun (WGS) entry which is preliminary data.</text>
</comment>
<keyword evidence="2" id="KW-0540">Nuclease</keyword>
<proteinExistence type="inferred from homology"/>
<dbReference type="Proteomes" id="UP001185927">
    <property type="component" value="Unassembled WGS sequence"/>
</dbReference>
<dbReference type="EMBL" id="JAWLKB010000050">
    <property type="protein sequence ID" value="MDV6271490.1"/>
    <property type="molecule type" value="Genomic_DNA"/>
</dbReference>
<name>A0ABU4C4R0_RHOGO</name>
<evidence type="ECO:0000256" key="2">
    <source>
        <dbReference type="ARBA" id="ARBA00022722"/>
    </source>
</evidence>
<evidence type="ECO:0000256" key="3">
    <source>
        <dbReference type="ARBA" id="ARBA00022801"/>
    </source>
</evidence>
<dbReference type="InterPro" id="IPR008201">
    <property type="entry name" value="HepT-like"/>
</dbReference>
<dbReference type="Pfam" id="PF01934">
    <property type="entry name" value="HepT-like"/>
    <property type="match status" value="1"/>
</dbReference>
<evidence type="ECO:0000256" key="4">
    <source>
        <dbReference type="ARBA" id="ARBA00024207"/>
    </source>
</evidence>
<dbReference type="InterPro" id="IPR037038">
    <property type="entry name" value="HepT-like_sf"/>
</dbReference>
<sequence>MRRAVGQLVGVGSLDRERLEIDPAIGLVLERILALLVELAVAINNHVLESVLGEVPQKSADSFGAAEKAGMIDAELATALVPPEGPHNVLLQLYMDTEPEEVAAVVSAATSGYEEYVQQVTRWIEANPSA</sequence>
<dbReference type="Gene3D" id="1.20.120.580">
    <property type="entry name" value="bsu32300-like"/>
    <property type="match status" value="1"/>
</dbReference>
<dbReference type="RefSeq" id="WP_317545972.1">
    <property type="nucleotide sequence ID" value="NZ_JAWLKB010000050.1"/>
</dbReference>
<organism evidence="5 6">
    <name type="scientific">Rhodococcus globerulus</name>
    <dbReference type="NCBI Taxonomy" id="33008"/>
    <lineage>
        <taxon>Bacteria</taxon>
        <taxon>Bacillati</taxon>
        <taxon>Actinomycetota</taxon>
        <taxon>Actinomycetes</taxon>
        <taxon>Mycobacteriales</taxon>
        <taxon>Nocardiaceae</taxon>
        <taxon>Rhodococcus</taxon>
    </lineage>
</organism>
<keyword evidence="1" id="KW-1277">Toxin-antitoxin system</keyword>
<accession>A0ABU4C4R0</accession>
<keyword evidence="6" id="KW-1185">Reference proteome</keyword>
<evidence type="ECO:0000313" key="6">
    <source>
        <dbReference type="Proteomes" id="UP001185927"/>
    </source>
</evidence>
<gene>
    <name evidence="5" type="ORF">R3Q16_33320</name>
</gene>
<reference evidence="5 6" key="1">
    <citation type="submission" date="2023-10" db="EMBL/GenBank/DDBJ databases">
        <title>Development of a sustainable strategy for remediation of hydrocarbon-contaminated territories based on the waste exchange concept.</title>
        <authorList>
            <person name="Krivoruchko A."/>
        </authorList>
    </citation>
    <scope>NUCLEOTIDE SEQUENCE [LARGE SCALE GENOMIC DNA]</scope>
    <source>
        <strain evidence="5 6">IEGM 1203</strain>
    </source>
</reference>
<evidence type="ECO:0000256" key="1">
    <source>
        <dbReference type="ARBA" id="ARBA00022649"/>
    </source>
</evidence>